<dbReference type="EMBL" id="HBUF01656239">
    <property type="protein sequence ID" value="CAG6787835.1"/>
    <property type="molecule type" value="Transcribed_RNA"/>
</dbReference>
<keyword evidence="1" id="KW-0732">Signal</keyword>
<organism evidence="2">
    <name type="scientific">Cacopsylla melanoneura</name>
    <dbReference type="NCBI Taxonomy" id="428564"/>
    <lineage>
        <taxon>Eukaryota</taxon>
        <taxon>Metazoa</taxon>
        <taxon>Ecdysozoa</taxon>
        <taxon>Arthropoda</taxon>
        <taxon>Hexapoda</taxon>
        <taxon>Insecta</taxon>
        <taxon>Pterygota</taxon>
        <taxon>Neoptera</taxon>
        <taxon>Paraneoptera</taxon>
        <taxon>Hemiptera</taxon>
        <taxon>Sternorrhyncha</taxon>
        <taxon>Psylloidea</taxon>
        <taxon>Psyllidae</taxon>
        <taxon>Psyllinae</taxon>
        <taxon>Cacopsylla</taxon>
    </lineage>
</organism>
<evidence type="ECO:0000313" key="2">
    <source>
        <dbReference type="EMBL" id="CAG6787835.1"/>
    </source>
</evidence>
<reference evidence="2" key="1">
    <citation type="submission" date="2021-05" db="EMBL/GenBank/DDBJ databases">
        <authorList>
            <person name="Alioto T."/>
            <person name="Alioto T."/>
            <person name="Gomez Garrido J."/>
        </authorList>
    </citation>
    <scope>NUCLEOTIDE SEQUENCE</scope>
</reference>
<dbReference type="EMBL" id="HBUF01656240">
    <property type="protein sequence ID" value="CAG6787836.1"/>
    <property type="molecule type" value="Transcribed_RNA"/>
</dbReference>
<proteinExistence type="predicted"/>
<feature type="signal peptide" evidence="1">
    <location>
        <begin position="1"/>
        <end position="31"/>
    </location>
</feature>
<protein>
    <recommendedName>
        <fullName evidence="3">Secreted protein</fullName>
    </recommendedName>
</protein>
<dbReference type="AlphaFoldDB" id="A0A8D9BM49"/>
<evidence type="ECO:0000256" key="1">
    <source>
        <dbReference type="SAM" id="SignalP"/>
    </source>
</evidence>
<evidence type="ECO:0008006" key="3">
    <source>
        <dbReference type="Google" id="ProtNLM"/>
    </source>
</evidence>
<accession>A0A8D9BM49</accession>
<feature type="chain" id="PRO_5036429058" description="Secreted protein" evidence="1">
    <location>
        <begin position="32"/>
        <end position="124"/>
    </location>
</feature>
<sequence length="124" mass="13424">MRFGSFALVMRFGSLFVLVMRLDSFVTLSESFNLPTGDCETLSDCLMTDAAGDSKFADPEMDNNLSLISSTMILGEKSIPTGKLHAARRSLSLFCAINIFVCKALSEIISSSMVWTGEFSGSSV</sequence>
<name>A0A8D9BM49_9HEMI</name>
<dbReference type="EMBL" id="HBUF01656238">
    <property type="protein sequence ID" value="CAG6787834.1"/>
    <property type="molecule type" value="Transcribed_RNA"/>
</dbReference>